<evidence type="ECO:0000256" key="1">
    <source>
        <dbReference type="SAM" id="Phobius"/>
    </source>
</evidence>
<name>A0A1X7BXB0_9RHOB</name>
<feature type="transmembrane region" description="Helical" evidence="1">
    <location>
        <begin position="20"/>
        <end position="45"/>
    </location>
</feature>
<organism evidence="2 3">
    <name type="scientific">Roseovarius aestuarii</name>
    <dbReference type="NCBI Taxonomy" id="475083"/>
    <lineage>
        <taxon>Bacteria</taxon>
        <taxon>Pseudomonadati</taxon>
        <taxon>Pseudomonadota</taxon>
        <taxon>Alphaproteobacteria</taxon>
        <taxon>Rhodobacterales</taxon>
        <taxon>Roseobacteraceae</taxon>
        <taxon>Roseovarius</taxon>
    </lineage>
</organism>
<sequence>MIGVVTYASVAILLGWVTYALAGLFLPASVALIAACLNGFISVFLLRDTMAFHGFVAVLGPMSLVLPLLALRHMAAAAGVPVNPFGSVELLVFLLVYIAFLAASMGVIPVDMYRFGYAPVPVAIMVLMLCAYGWLTGSLFIPLLAVLGQALWVLGWGSSNWFDHVLHALLVPVVFVVLFLRLF</sequence>
<keyword evidence="1" id="KW-1133">Transmembrane helix</keyword>
<feature type="transmembrane region" description="Helical" evidence="1">
    <location>
        <begin position="90"/>
        <end position="110"/>
    </location>
</feature>
<protein>
    <submittedName>
        <fullName evidence="2">Uncharacterized protein</fullName>
    </submittedName>
</protein>
<proteinExistence type="predicted"/>
<gene>
    <name evidence="2" type="ORF">ROA7745_04147</name>
</gene>
<feature type="transmembrane region" description="Helical" evidence="1">
    <location>
        <begin position="122"/>
        <end position="145"/>
    </location>
</feature>
<dbReference type="Proteomes" id="UP000193224">
    <property type="component" value="Unassembled WGS sequence"/>
</dbReference>
<feature type="transmembrane region" description="Helical" evidence="1">
    <location>
        <begin position="52"/>
        <end position="70"/>
    </location>
</feature>
<keyword evidence="1" id="KW-0472">Membrane</keyword>
<accession>A0A1X7BXB0</accession>
<reference evidence="2 3" key="1">
    <citation type="submission" date="2017-03" db="EMBL/GenBank/DDBJ databases">
        <authorList>
            <person name="Afonso C.L."/>
            <person name="Miller P.J."/>
            <person name="Scott M.A."/>
            <person name="Spackman E."/>
            <person name="Goraichik I."/>
            <person name="Dimitrov K.M."/>
            <person name="Suarez D.L."/>
            <person name="Swayne D.E."/>
        </authorList>
    </citation>
    <scope>NUCLEOTIDE SEQUENCE [LARGE SCALE GENOMIC DNA]</scope>
    <source>
        <strain evidence="2 3">CECT 7745</strain>
    </source>
</reference>
<keyword evidence="1" id="KW-0812">Transmembrane</keyword>
<keyword evidence="3" id="KW-1185">Reference proteome</keyword>
<dbReference type="RefSeq" id="WP_085802184.1">
    <property type="nucleotide sequence ID" value="NZ_FWXB01000023.1"/>
</dbReference>
<evidence type="ECO:0000313" key="3">
    <source>
        <dbReference type="Proteomes" id="UP000193224"/>
    </source>
</evidence>
<dbReference type="OrthoDB" id="7744846at2"/>
<feature type="transmembrane region" description="Helical" evidence="1">
    <location>
        <begin position="165"/>
        <end position="182"/>
    </location>
</feature>
<evidence type="ECO:0000313" key="2">
    <source>
        <dbReference type="EMBL" id="SMC14281.1"/>
    </source>
</evidence>
<dbReference type="EMBL" id="FWXB01000023">
    <property type="protein sequence ID" value="SMC14281.1"/>
    <property type="molecule type" value="Genomic_DNA"/>
</dbReference>
<dbReference type="AlphaFoldDB" id="A0A1X7BXB0"/>